<keyword evidence="5 7" id="KW-1133">Transmembrane helix</keyword>
<dbReference type="GO" id="GO:0055085">
    <property type="term" value="P:transmembrane transport"/>
    <property type="evidence" value="ECO:0007669"/>
    <property type="project" value="InterPro"/>
</dbReference>
<dbReference type="PANTHER" id="PTHR43163:SF6">
    <property type="entry name" value="DIPEPTIDE TRANSPORT SYSTEM PERMEASE PROTEIN DPPB-RELATED"/>
    <property type="match status" value="1"/>
</dbReference>
<evidence type="ECO:0000256" key="3">
    <source>
        <dbReference type="ARBA" id="ARBA00022475"/>
    </source>
</evidence>
<keyword evidence="3" id="KW-1003">Cell membrane</keyword>
<keyword evidence="4 7" id="KW-0812">Transmembrane</keyword>
<reference evidence="9 10" key="1">
    <citation type="submission" date="2016-10" db="EMBL/GenBank/DDBJ databases">
        <authorList>
            <person name="de Groot N.N."/>
        </authorList>
    </citation>
    <scope>NUCLEOTIDE SEQUENCE [LARGE SCALE GENOMIC DNA]</scope>
    <source>
        <strain evidence="9 10">DSM 43067</strain>
    </source>
</reference>
<proteinExistence type="inferred from homology"/>
<evidence type="ECO:0000256" key="6">
    <source>
        <dbReference type="ARBA" id="ARBA00023136"/>
    </source>
</evidence>
<feature type="transmembrane region" description="Helical" evidence="7">
    <location>
        <begin position="241"/>
        <end position="266"/>
    </location>
</feature>
<gene>
    <name evidence="9" type="ORF">SAMN04489713_11266</name>
</gene>
<feature type="transmembrane region" description="Helical" evidence="7">
    <location>
        <begin position="286"/>
        <end position="312"/>
    </location>
</feature>
<comment type="subcellular location">
    <subcellularLocation>
        <location evidence="1 7">Cell membrane</location>
        <topology evidence="1 7">Multi-pass membrane protein</topology>
    </subcellularLocation>
</comment>
<evidence type="ECO:0000256" key="4">
    <source>
        <dbReference type="ARBA" id="ARBA00022692"/>
    </source>
</evidence>
<dbReference type="Pfam" id="PF19300">
    <property type="entry name" value="BPD_transp_1_N"/>
    <property type="match status" value="1"/>
</dbReference>
<keyword evidence="2 7" id="KW-0813">Transport</keyword>
<dbReference type="InParanoid" id="A0A1I5N995"/>
<feature type="transmembrane region" description="Helical" evidence="7">
    <location>
        <begin position="138"/>
        <end position="159"/>
    </location>
</feature>
<dbReference type="PROSITE" id="PS50928">
    <property type="entry name" value="ABC_TM1"/>
    <property type="match status" value="1"/>
</dbReference>
<evidence type="ECO:0000256" key="2">
    <source>
        <dbReference type="ARBA" id="ARBA00022448"/>
    </source>
</evidence>
<evidence type="ECO:0000313" key="10">
    <source>
        <dbReference type="Proteomes" id="UP000183413"/>
    </source>
</evidence>
<dbReference type="GO" id="GO:0005886">
    <property type="term" value="C:plasma membrane"/>
    <property type="evidence" value="ECO:0007669"/>
    <property type="project" value="UniProtKB-SubCell"/>
</dbReference>
<dbReference type="EMBL" id="FOVH01000012">
    <property type="protein sequence ID" value="SFP18409.1"/>
    <property type="molecule type" value="Genomic_DNA"/>
</dbReference>
<accession>A0A1I5N995</accession>
<evidence type="ECO:0000256" key="7">
    <source>
        <dbReference type="RuleBase" id="RU363032"/>
    </source>
</evidence>
<sequence>MAAYVIRRLLVNVLVFVLISIGIFVLVRVAPGDPVRMMVDPEQMRGGGAAFIEAKRHELGLDRSVVVQYWHWLSGALHGDFGYSYVGHRPVSAVLGERLGPTLQLMGAALAVALVVSVALGVAAALRRNTAVDYGATVLGLAAVSVPPFFLGIVGIYLFSLKWQLLPSAGMTTPGGGGPADQLRHLVLPGLILAFVTAGPFTRYVRGGLVDELGADYVRTAEAKGASPARVVLRHALRNSLIPLITVVMYQIPQMLAGAVVIEQVFAWPGMGQLAVSSIGQHDYPVIVGFALYVAVLVLLCNLIADVLYAVVDPRVSLR</sequence>
<comment type="similarity">
    <text evidence="7">Belongs to the binding-protein-dependent transport system permease family.</text>
</comment>
<evidence type="ECO:0000259" key="8">
    <source>
        <dbReference type="PROSITE" id="PS50928"/>
    </source>
</evidence>
<feature type="domain" description="ABC transmembrane type-1" evidence="8">
    <location>
        <begin position="99"/>
        <end position="305"/>
    </location>
</feature>
<evidence type="ECO:0000313" key="9">
    <source>
        <dbReference type="EMBL" id="SFP18409.1"/>
    </source>
</evidence>
<dbReference type="InterPro" id="IPR000515">
    <property type="entry name" value="MetI-like"/>
</dbReference>
<organism evidence="9 10">
    <name type="scientific">Actinomadura madurae</name>
    <dbReference type="NCBI Taxonomy" id="1993"/>
    <lineage>
        <taxon>Bacteria</taxon>
        <taxon>Bacillati</taxon>
        <taxon>Actinomycetota</taxon>
        <taxon>Actinomycetes</taxon>
        <taxon>Streptosporangiales</taxon>
        <taxon>Thermomonosporaceae</taxon>
        <taxon>Actinomadura</taxon>
    </lineage>
</organism>
<evidence type="ECO:0000256" key="1">
    <source>
        <dbReference type="ARBA" id="ARBA00004651"/>
    </source>
</evidence>
<dbReference type="InterPro" id="IPR035906">
    <property type="entry name" value="MetI-like_sf"/>
</dbReference>
<dbReference type="SUPFAM" id="SSF161098">
    <property type="entry name" value="MetI-like"/>
    <property type="match status" value="1"/>
</dbReference>
<name>A0A1I5N995_9ACTN</name>
<keyword evidence="10" id="KW-1185">Reference proteome</keyword>
<dbReference type="Proteomes" id="UP000183413">
    <property type="component" value="Unassembled WGS sequence"/>
</dbReference>
<dbReference type="OrthoDB" id="9778910at2"/>
<protein>
    <submittedName>
        <fullName evidence="9">Peptide/nickel transport system permease protein</fullName>
    </submittedName>
</protein>
<dbReference type="eggNOG" id="COG0601">
    <property type="taxonomic scope" value="Bacteria"/>
</dbReference>
<evidence type="ECO:0000256" key="5">
    <source>
        <dbReference type="ARBA" id="ARBA00022989"/>
    </source>
</evidence>
<feature type="transmembrane region" description="Helical" evidence="7">
    <location>
        <begin position="186"/>
        <end position="205"/>
    </location>
</feature>
<dbReference type="InterPro" id="IPR045621">
    <property type="entry name" value="BPD_transp_1_N"/>
</dbReference>
<dbReference type="AlphaFoldDB" id="A0A1I5N995"/>
<dbReference type="GeneID" id="99651048"/>
<dbReference type="CDD" id="cd06261">
    <property type="entry name" value="TM_PBP2"/>
    <property type="match status" value="1"/>
</dbReference>
<dbReference type="STRING" id="1993.SAMN04489713_11266"/>
<keyword evidence="6 7" id="KW-0472">Membrane</keyword>
<feature type="transmembrane region" description="Helical" evidence="7">
    <location>
        <begin position="9"/>
        <end position="30"/>
    </location>
</feature>
<dbReference type="PANTHER" id="PTHR43163">
    <property type="entry name" value="DIPEPTIDE TRANSPORT SYSTEM PERMEASE PROTEIN DPPB-RELATED"/>
    <property type="match status" value="1"/>
</dbReference>
<feature type="transmembrane region" description="Helical" evidence="7">
    <location>
        <begin position="105"/>
        <end position="126"/>
    </location>
</feature>
<dbReference type="Gene3D" id="1.10.3720.10">
    <property type="entry name" value="MetI-like"/>
    <property type="match status" value="1"/>
</dbReference>
<dbReference type="RefSeq" id="WP_083598088.1">
    <property type="nucleotide sequence ID" value="NZ_CP083237.1"/>
</dbReference>
<dbReference type="Pfam" id="PF00528">
    <property type="entry name" value="BPD_transp_1"/>
    <property type="match status" value="1"/>
</dbReference>